<dbReference type="Pfam" id="PF01548">
    <property type="entry name" value="DEDD_Tnp_IS110"/>
    <property type="match status" value="1"/>
</dbReference>
<evidence type="ECO:0000313" key="3">
    <source>
        <dbReference type="EMBL" id="NCU18715.1"/>
    </source>
</evidence>
<accession>A0ABX0ABA6</accession>
<dbReference type="EMBL" id="JAACYS010000075">
    <property type="protein sequence ID" value="NCU18715.1"/>
    <property type="molecule type" value="Genomic_DNA"/>
</dbReference>
<dbReference type="InterPro" id="IPR047650">
    <property type="entry name" value="Transpos_IS110"/>
</dbReference>
<keyword evidence="4" id="KW-1185">Reference proteome</keyword>
<feature type="domain" description="Transposase IS110-like N-terminal" evidence="2">
    <location>
        <begin position="9"/>
        <end position="152"/>
    </location>
</feature>
<reference evidence="3 4" key="1">
    <citation type="submission" date="2020-01" db="EMBL/GenBank/DDBJ databases">
        <title>A novel Bacillus sp. from Pasinler.</title>
        <authorList>
            <person name="Adiguzel A."/>
            <person name="Ay H."/>
            <person name="Baltaci M.O."/>
        </authorList>
    </citation>
    <scope>NUCLEOTIDE SEQUENCE [LARGE SCALE GENOMIC DNA]</scope>
    <source>
        <strain evidence="3 4">P1</strain>
    </source>
</reference>
<proteinExistence type="predicted"/>
<dbReference type="NCBIfam" id="NF033542">
    <property type="entry name" value="transpos_IS110"/>
    <property type="match status" value="1"/>
</dbReference>
<evidence type="ECO:0000259" key="2">
    <source>
        <dbReference type="Pfam" id="PF01548"/>
    </source>
</evidence>
<sequence length="318" mass="36173">MEAIHPIACGLDVHKNSITACILVERKKYLRTFGTMTEDLFELLDWIKDMGCPIVAMESTGVYWKPVYNLLELSDIKALVVNAKHIKNVPGRKSDVKDAQWIAQLLQHGLLKGSYIPSREQRELRELVRYRRSLVEEVSRESNRIQKVLEGANIKLGSVASNVLGVSGRKMLRSLINGEDNPEIIAELSLGKLRNKIPELKKALKGLIGTHQQFMLKTQLNHIEYLEKQVESIDREISRRLEECKEDLELMKQRDRSHVSENGTTDPSPCIRRTRPLVSPFPCTSPGMKKRDRPGESKNGTPNPSPCTKLPLYQTTKR</sequence>
<dbReference type="Proteomes" id="UP000743899">
    <property type="component" value="Unassembled WGS sequence"/>
</dbReference>
<evidence type="ECO:0000256" key="1">
    <source>
        <dbReference type="SAM" id="MobiDB-lite"/>
    </source>
</evidence>
<feature type="region of interest" description="Disordered" evidence="1">
    <location>
        <begin position="252"/>
        <end position="318"/>
    </location>
</feature>
<organism evidence="3 4">
    <name type="scientific">Pallidibacillus pasinlerensis</name>
    <dbReference type="NCBI Taxonomy" id="2703818"/>
    <lineage>
        <taxon>Bacteria</taxon>
        <taxon>Bacillati</taxon>
        <taxon>Bacillota</taxon>
        <taxon>Bacilli</taxon>
        <taxon>Bacillales</taxon>
        <taxon>Bacillaceae</taxon>
        <taxon>Pallidibacillus</taxon>
    </lineage>
</organism>
<name>A0ABX0ABA6_9BACI</name>
<dbReference type="PANTHER" id="PTHR33055">
    <property type="entry name" value="TRANSPOSASE FOR INSERTION SEQUENCE ELEMENT IS1111A"/>
    <property type="match status" value="1"/>
</dbReference>
<protein>
    <submittedName>
        <fullName evidence="3">IS110 family transposase</fullName>
    </submittedName>
</protein>
<evidence type="ECO:0000313" key="4">
    <source>
        <dbReference type="Proteomes" id="UP000743899"/>
    </source>
</evidence>
<comment type="caution">
    <text evidence="3">The sequence shown here is derived from an EMBL/GenBank/DDBJ whole genome shotgun (WGS) entry which is preliminary data.</text>
</comment>
<gene>
    <name evidence="3" type="ORF">GW534_13525</name>
</gene>
<dbReference type="InterPro" id="IPR002525">
    <property type="entry name" value="Transp_IS110-like_N"/>
</dbReference>